<comment type="caution">
    <text evidence="1">The sequence shown here is derived from an EMBL/GenBank/DDBJ whole genome shotgun (WGS) entry which is preliminary data.</text>
</comment>
<accession>A0ABN7VYR2</accession>
<sequence>KTLVKYLREKLVDQNEIRVLPNKSHIENILKTILSKNKDKNVINAQKFDLTKNEWKSLEWKIYPEHLKEPGKPPKKFVYRYDLLNNDLLLNELQNHEKCSLSPPDFDEITPYYENLCMDGRYTFRELLNSYIQNEITMALYGQELLKSFLKNKVHQMMEKLYAECIRTNIKSEKDNFWQTLNY</sequence>
<evidence type="ECO:0000313" key="1">
    <source>
        <dbReference type="EMBL" id="CAG8806312.1"/>
    </source>
</evidence>
<evidence type="ECO:0000313" key="2">
    <source>
        <dbReference type="Proteomes" id="UP000789901"/>
    </source>
</evidence>
<dbReference type="Proteomes" id="UP000789901">
    <property type="component" value="Unassembled WGS sequence"/>
</dbReference>
<feature type="non-terminal residue" evidence="1">
    <location>
        <position position="1"/>
    </location>
</feature>
<proteinExistence type="predicted"/>
<name>A0ABN7VYR2_GIGMA</name>
<dbReference type="EMBL" id="CAJVQB010025428">
    <property type="protein sequence ID" value="CAG8806312.1"/>
    <property type="molecule type" value="Genomic_DNA"/>
</dbReference>
<protein>
    <submittedName>
        <fullName evidence="1">16306_t:CDS:1</fullName>
    </submittedName>
</protein>
<reference evidence="1 2" key="1">
    <citation type="submission" date="2021-06" db="EMBL/GenBank/DDBJ databases">
        <authorList>
            <person name="Kallberg Y."/>
            <person name="Tangrot J."/>
            <person name="Rosling A."/>
        </authorList>
    </citation>
    <scope>NUCLEOTIDE SEQUENCE [LARGE SCALE GENOMIC DNA]</scope>
    <source>
        <strain evidence="1 2">120-4 pot B 10/14</strain>
    </source>
</reference>
<keyword evidence="2" id="KW-1185">Reference proteome</keyword>
<organism evidence="1 2">
    <name type="scientific">Gigaspora margarita</name>
    <dbReference type="NCBI Taxonomy" id="4874"/>
    <lineage>
        <taxon>Eukaryota</taxon>
        <taxon>Fungi</taxon>
        <taxon>Fungi incertae sedis</taxon>
        <taxon>Mucoromycota</taxon>
        <taxon>Glomeromycotina</taxon>
        <taxon>Glomeromycetes</taxon>
        <taxon>Diversisporales</taxon>
        <taxon>Gigasporaceae</taxon>
        <taxon>Gigaspora</taxon>
    </lineage>
</organism>
<gene>
    <name evidence="1" type="ORF">GMARGA_LOCUS24270</name>
</gene>